<dbReference type="Gene3D" id="1.20.910.10">
    <property type="entry name" value="Heme oxygenase-like"/>
    <property type="match status" value="1"/>
</dbReference>
<keyword evidence="1" id="KW-0784">Thiamine biosynthesis</keyword>
<dbReference type="AlphaFoldDB" id="A0A4Q0P8T1"/>
<dbReference type="EC" id="3.5.99.2" evidence="1"/>
<name>A0A4Q0P8T1_9FLAO</name>
<dbReference type="PANTHER" id="PTHR43198:SF2">
    <property type="entry name" value="SI:CH1073-67J19.1-RELATED"/>
    <property type="match status" value="1"/>
</dbReference>
<dbReference type="InterPro" id="IPR004305">
    <property type="entry name" value="Thiaminase-2/PQQC"/>
</dbReference>
<dbReference type="Pfam" id="PF03070">
    <property type="entry name" value="TENA_THI-4"/>
    <property type="match status" value="1"/>
</dbReference>
<dbReference type="OrthoDB" id="34166at2"/>
<dbReference type="NCBIfam" id="TIGR04306">
    <property type="entry name" value="salvage_TenA"/>
    <property type="match status" value="1"/>
</dbReference>
<dbReference type="GO" id="GO:0050334">
    <property type="term" value="F:thiaminase activity"/>
    <property type="evidence" value="ECO:0007669"/>
    <property type="project" value="UniProtKB-EC"/>
</dbReference>
<reference evidence="3 4" key="1">
    <citation type="submission" date="2018-07" db="EMBL/GenBank/DDBJ databases">
        <title>Leeuwenhoekiella genomics.</title>
        <authorList>
            <person name="Tahon G."/>
            <person name="Willems A."/>
        </authorList>
    </citation>
    <scope>NUCLEOTIDE SEQUENCE [LARGE SCALE GENOMIC DNA]</scope>
    <source>
        <strain evidence="3 4">LMG 22550</strain>
    </source>
</reference>
<dbReference type="CDD" id="cd19365">
    <property type="entry name" value="TenA_C-like"/>
    <property type="match status" value="1"/>
</dbReference>
<dbReference type="UniPathway" id="UPA00060"/>
<dbReference type="InterPro" id="IPR016084">
    <property type="entry name" value="Haem_Oase-like_multi-hlx"/>
</dbReference>
<comment type="catalytic activity">
    <reaction evidence="1">
        <text>thiamine + H2O = 5-(2-hydroxyethyl)-4-methylthiazole + 4-amino-5-hydroxymethyl-2-methylpyrimidine + H(+)</text>
        <dbReference type="Rhea" id="RHEA:17509"/>
        <dbReference type="ChEBI" id="CHEBI:15377"/>
        <dbReference type="ChEBI" id="CHEBI:15378"/>
        <dbReference type="ChEBI" id="CHEBI:16892"/>
        <dbReference type="ChEBI" id="CHEBI:17957"/>
        <dbReference type="ChEBI" id="CHEBI:18385"/>
        <dbReference type="EC" id="3.5.99.2"/>
    </reaction>
</comment>
<comment type="catalytic activity">
    <reaction evidence="1">
        <text>4-amino-5-aminomethyl-2-methylpyrimidine + H2O = 4-amino-5-hydroxymethyl-2-methylpyrimidine + NH4(+)</text>
        <dbReference type="Rhea" id="RHEA:31799"/>
        <dbReference type="ChEBI" id="CHEBI:15377"/>
        <dbReference type="ChEBI" id="CHEBI:16892"/>
        <dbReference type="ChEBI" id="CHEBI:28938"/>
        <dbReference type="ChEBI" id="CHEBI:63416"/>
        <dbReference type="EC" id="3.5.99.2"/>
    </reaction>
</comment>
<comment type="pathway">
    <text evidence="1">Cofactor biosynthesis; thiamine diphosphate biosynthesis.</text>
</comment>
<dbReference type="EMBL" id="QOVM01000003">
    <property type="protein sequence ID" value="RXG22606.1"/>
    <property type="molecule type" value="Genomic_DNA"/>
</dbReference>
<comment type="similarity">
    <text evidence="1">Belongs to the TenA family.</text>
</comment>
<keyword evidence="1" id="KW-0378">Hydrolase</keyword>
<dbReference type="SUPFAM" id="SSF48613">
    <property type="entry name" value="Heme oxygenase-like"/>
    <property type="match status" value="1"/>
</dbReference>
<evidence type="ECO:0000259" key="2">
    <source>
        <dbReference type="Pfam" id="PF03070"/>
    </source>
</evidence>
<dbReference type="GO" id="GO:0005829">
    <property type="term" value="C:cytosol"/>
    <property type="evidence" value="ECO:0007669"/>
    <property type="project" value="TreeGrafter"/>
</dbReference>
<comment type="function">
    <text evidence="1">Catalyzes an amino-pyrimidine hydrolysis reaction at the C5' of the pyrimidine moiety of thiamine compounds, a reaction that is part of a thiamine salvage pathway.</text>
</comment>
<dbReference type="PANTHER" id="PTHR43198">
    <property type="entry name" value="BIFUNCTIONAL TH2 PROTEIN"/>
    <property type="match status" value="1"/>
</dbReference>
<dbReference type="GO" id="GO:0009228">
    <property type="term" value="P:thiamine biosynthetic process"/>
    <property type="evidence" value="ECO:0007669"/>
    <property type="project" value="UniProtKB-KW"/>
</dbReference>
<dbReference type="InterPro" id="IPR027574">
    <property type="entry name" value="Thiaminase_II"/>
</dbReference>
<protein>
    <recommendedName>
        <fullName evidence="1">Aminopyrimidine aminohydrolase</fullName>
        <ecNumber evidence="1">3.5.99.2</ecNumber>
    </recommendedName>
</protein>
<proteinExistence type="inferred from homology"/>
<evidence type="ECO:0000313" key="3">
    <source>
        <dbReference type="EMBL" id="RXG22606.1"/>
    </source>
</evidence>
<sequence length="218" mass="25424">MKWSNTSWNNIQSIYDKIIEMPFINQLANGTLPLDQFQFYIQQDSIYLENFGRALALIAARAHEVDDVLTYTRFAEGAIVVENALHESFFKEFKISKTHDVNPVCHHYIHYLKSTAALDQVEVAMAAVLPCFWIYKKVGDYIYENQSVKNNPYQQWIETYAGEEFGLLVDQAINCCDRVAETCSDNQKELMHKAFYTASQLEYNFWDSASKLKRWEIE</sequence>
<dbReference type="GO" id="GO:0009229">
    <property type="term" value="P:thiamine diphosphate biosynthetic process"/>
    <property type="evidence" value="ECO:0007669"/>
    <property type="project" value="UniProtKB-UniPathway"/>
</dbReference>
<comment type="caution">
    <text evidence="3">The sequence shown here is derived from an EMBL/GenBank/DDBJ whole genome shotgun (WGS) entry which is preliminary data.</text>
</comment>
<accession>A0A4Q0P8T1</accession>
<organism evidence="3 4">
    <name type="scientific">Leeuwenhoekiella aequorea</name>
    <dbReference type="NCBI Taxonomy" id="283736"/>
    <lineage>
        <taxon>Bacteria</taxon>
        <taxon>Pseudomonadati</taxon>
        <taxon>Bacteroidota</taxon>
        <taxon>Flavobacteriia</taxon>
        <taxon>Flavobacteriales</taxon>
        <taxon>Flavobacteriaceae</taxon>
        <taxon>Leeuwenhoekiella</taxon>
    </lineage>
</organism>
<dbReference type="Proteomes" id="UP000289238">
    <property type="component" value="Unassembled WGS sequence"/>
</dbReference>
<dbReference type="RefSeq" id="WP_128757595.1">
    <property type="nucleotide sequence ID" value="NZ_QOVM01000003.1"/>
</dbReference>
<keyword evidence="4" id="KW-1185">Reference proteome</keyword>
<evidence type="ECO:0000256" key="1">
    <source>
        <dbReference type="RuleBase" id="RU363093"/>
    </source>
</evidence>
<feature type="domain" description="Thiaminase-2/PQQC" evidence="2">
    <location>
        <begin position="8"/>
        <end position="210"/>
    </location>
</feature>
<evidence type="ECO:0000313" key="4">
    <source>
        <dbReference type="Proteomes" id="UP000289238"/>
    </source>
</evidence>
<dbReference type="InterPro" id="IPR050967">
    <property type="entry name" value="Thiamine_Salvage_TenA"/>
</dbReference>
<gene>
    <name evidence="3" type="ORF">DSM00_1706</name>
</gene>